<sequence>MPCFTAWIREEIVEIPKGWTSSDFPISDRRPQWSFQIYDTTPRSDDPDHLRTLAETLHRETREERETQGHEQPDRIDVWGMPLAANASDEERITRCKTHLLAEVASRNTAESDEFHISRLSANEQWQWAILIIDRPRELWNEGEGGFLAVYWDMHPNYLELLKREYGEDKQEPQTSAFRYTRAELGKVLANLKGAF</sequence>
<dbReference type="GeneID" id="19324357"/>
<dbReference type="RefSeq" id="XP_007914682.1">
    <property type="nucleotide sequence ID" value="XM_007916491.1"/>
</dbReference>
<dbReference type="Proteomes" id="UP000014074">
    <property type="component" value="Unassembled WGS sequence"/>
</dbReference>
<dbReference type="EMBL" id="KB933070">
    <property type="protein sequence ID" value="EOO00538.1"/>
    <property type="molecule type" value="Genomic_DNA"/>
</dbReference>
<keyword evidence="2" id="KW-1185">Reference proteome</keyword>
<organism evidence="1 2">
    <name type="scientific">Phaeoacremonium minimum (strain UCR-PA7)</name>
    <name type="common">Esca disease fungus</name>
    <name type="synonym">Togninia minima</name>
    <dbReference type="NCBI Taxonomy" id="1286976"/>
    <lineage>
        <taxon>Eukaryota</taxon>
        <taxon>Fungi</taxon>
        <taxon>Dikarya</taxon>
        <taxon>Ascomycota</taxon>
        <taxon>Pezizomycotina</taxon>
        <taxon>Sordariomycetes</taxon>
        <taxon>Sordariomycetidae</taxon>
        <taxon>Togniniales</taxon>
        <taxon>Togniniaceae</taxon>
        <taxon>Phaeoacremonium</taxon>
    </lineage>
</organism>
<accession>R8BMD0</accession>
<protein>
    <submittedName>
        <fullName evidence="1">Uncharacterized protein</fullName>
    </submittedName>
</protein>
<evidence type="ECO:0000313" key="2">
    <source>
        <dbReference type="Proteomes" id="UP000014074"/>
    </source>
</evidence>
<reference evidence="2" key="1">
    <citation type="journal article" date="2013" name="Genome Announc.">
        <title>Draft genome sequence of the ascomycete Phaeoacremonium aleophilum strain UCR-PA7, a causal agent of the esca disease complex in grapevines.</title>
        <authorList>
            <person name="Blanco-Ulate B."/>
            <person name="Rolshausen P."/>
            <person name="Cantu D."/>
        </authorList>
    </citation>
    <scope>NUCLEOTIDE SEQUENCE [LARGE SCALE GENOMIC DNA]</scope>
    <source>
        <strain evidence="2">UCR-PA7</strain>
    </source>
</reference>
<dbReference type="HOGENOM" id="CLU_090732_0_0_1"/>
<dbReference type="KEGG" id="tmn:UCRPA7_3957"/>
<dbReference type="OrthoDB" id="5190067at2759"/>
<gene>
    <name evidence="1" type="ORF">UCRPA7_3957</name>
</gene>
<dbReference type="AlphaFoldDB" id="R8BMD0"/>
<name>R8BMD0_PHAM7</name>
<evidence type="ECO:0000313" key="1">
    <source>
        <dbReference type="EMBL" id="EOO00538.1"/>
    </source>
</evidence>
<proteinExistence type="predicted"/>